<protein>
    <submittedName>
        <fullName evidence="1">Uncharacterized protein</fullName>
    </submittedName>
</protein>
<organism evidence="1 2">
    <name type="scientific">Puccinia striiformis f. sp. tritici</name>
    <dbReference type="NCBI Taxonomy" id="168172"/>
    <lineage>
        <taxon>Eukaryota</taxon>
        <taxon>Fungi</taxon>
        <taxon>Dikarya</taxon>
        <taxon>Basidiomycota</taxon>
        <taxon>Pucciniomycotina</taxon>
        <taxon>Pucciniomycetes</taxon>
        <taxon>Pucciniales</taxon>
        <taxon>Pucciniaceae</taxon>
        <taxon>Puccinia</taxon>
    </lineage>
</organism>
<evidence type="ECO:0000313" key="2">
    <source>
        <dbReference type="Proteomes" id="UP001060170"/>
    </source>
</evidence>
<dbReference type="Proteomes" id="UP001060170">
    <property type="component" value="Chromosome 5"/>
</dbReference>
<dbReference type="EMBL" id="CM045869">
    <property type="protein sequence ID" value="KAI7954807.1"/>
    <property type="molecule type" value="Genomic_DNA"/>
</dbReference>
<reference evidence="2" key="2">
    <citation type="journal article" date="2018" name="Mol. Plant Microbe Interact.">
        <title>Genome sequence resources for the wheat stripe rust pathogen (Puccinia striiformis f. sp. tritici) and the barley stripe rust pathogen (Puccinia striiformis f. sp. hordei).</title>
        <authorList>
            <person name="Xia C."/>
            <person name="Wang M."/>
            <person name="Yin C."/>
            <person name="Cornejo O.E."/>
            <person name="Hulbert S.H."/>
            <person name="Chen X."/>
        </authorList>
    </citation>
    <scope>NUCLEOTIDE SEQUENCE [LARGE SCALE GENOMIC DNA]</scope>
    <source>
        <strain evidence="2">93-210</strain>
    </source>
</reference>
<reference evidence="1 2" key="3">
    <citation type="journal article" date="2022" name="Microbiol. Spectr.">
        <title>Folding features and dynamics of 3D genome architecture in plant fungal pathogens.</title>
        <authorList>
            <person name="Xia C."/>
        </authorList>
    </citation>
    <scope>NUCLEOTIDE SEQUENCE [LARGE SCALE GENOMIC DNA]</scope>
    <source>
        <strain evidence="1 2">93-210</strain>
    </source>
</reference>
<keyword evidence="2" id="KW-1185">Reference proteome</keyword>
<comment type="caution">
    <text evidence="1">The sequence shown here is derived from an EMBL/GenBank/DDBJ whole genome shotgun (WGS) entry which is preliminary data.</text>
</comment>
<reference evidence="2" key="1">
    <citation type="journal article" date="2018" name="BMC Genomics">
        <title>Genomic insights into host adaptation between the wheat stripe rust pathogen (Puccinia striiformis f. sp. tritici) and the barley stripe rust pathogen (Puccinia striiformis f. sp. hordei).</title>
        <authorList>
            <person name="Xia C."/>
            <person name="Wang M."/>
            <person name="Yin C."/>
            <person name="Cornejo O.E."/>
            <person name="Hulbert S.H."/>
            <person name="Chen X."/>
        </authorList>
    </citation>
    <scope>NUCLEOTIDE SEQUENCE [LARGE SCALE GENOMIC DNA]</scope>
    <source>
        <strain evidence="2">93-210</strain>
    </source>
</reference>
<gene>
    <name evidence="1" type="ORF">MJO28_005207</name>
</gene>
<proteinExistence type="predicted"/>
<evidence type="ECO:0000313" key="1">
    <source>
        <dbReference type="EMBL" id="KAI7954807.1"/>
    </source>
</evidence>
<name>A0ACC0EL97_9BASI</name>
<accession>A0ACC0EL97</accession>
<sequence length="484" mass="54558">MHLPAANEVRFILFLPSSPFYPPHCPRSTCTTGANLDAPEHIPHVVVTAACGSNGSNSTRYKDNACTQFPWSFSPKRPRQLGTRIMLVPSSLGRFHQNDRGSSVQALSLYRAALDRLMSSTPADIPTSPATPTDIPNASIIINRSGTGQSTHHTNSMVFVAYTVGTKIHAIRMLLQGKSETEIRQTLEENISRQSFARWLELYDQTRSVIRDPNTYEKQGRPSLLSPADRQFMIDLVAARPGLFLDEIREYLYNAYGPLLSIEAIQHNLVHQLQITLKKPSTLNNRKCLVAKFAYVEKTRFIPAEFFVFTDECTICDRDLLRSLARSPKGQPSARFIVRQNAERISLLPAIGIDGVMALALTENTFTGKKFQDYLEWDLIPRMNPYPGPNSILVCDNAKIHKGSRISEICAEAGILLMYLPPYCPELNPIELCFSAFKYRLRRSQILTDTTEPIWDIRETFDEVVTSQLCYSYYSHCGYSVPPL</sequence>